<sequence length="121" mass="13188">MGNESKSRGGAHGDPSLTEPESEAELDGVCELLPVLRSLVGSVAADSVGTGIGSRNSDSSGLPSEFLGSFGAVNALSRCSVEPLRGWILVIGARRYRSYYRDLRWAERPCQILLVHWRRDR</sequence>
<gene>
    <name evidence="2" type="primary">III_0</name>
    <name evidence="3" type="synonym">III_1</name>
    <name evidence="5" type="synonym">III_2</name>
    <name evidence="4" type="synonym">III_3</name>
    <name evidence="2" type="ORF">CM83_66086</name>
    <name evidence="3" type="ORF">CM83_66088</name>
    <name evidence="4" type="ORF">CM83_66091</name>
    <name evidence="5" type="ORF">CM83_66094</name>
</gene>
<dbReference type="EMBL" id="GBHO01002965">
    <property type="protein sequence ID" value="JAG40639.1"/>
    <property type="molecule type" value="Transcribed_RNA"/>
</dbReference>
<dbReference type="AlphaFoldDB" id="A0A0A9XYQ9"/>
<feature type="non-terminal residue" evidence="2">
    <location>
        <position position="121"/>
    </location>
</feature>
<organism evidence="2">
    <name type="scientific">Lygus hesperus</name>
    <name type="common">Western plant bug</name>
    <dbReference type="NCBI Taxonomy" id="30085"/>
    <lineage>
        <taxon>Eukaryota</taxon>
        <taxon>Metazoa</taxon>
        <taxon>Ecdysozoa</taxon>
        <taxon>Arthropoda</taxon>
        <taxon>Hexapoda</taxon>
        <taxon>Insecta</taxon>
        <taxon>Pterygota</taxon>
        <taxon>Neoptera</taxon>
        <taxon>Paraneoptera</taxon>
        <taxon>Hemiptera</taxon>
        <taxon>Heteroptera</taxon>
        <taxon>Panheteroptera</taxon>
        <taxon>Cimicomorpha</taxon>
        <taxon>Miridae</taxon>
        <taxon>Mirini</taxon>
        <taxon>Lygus</taxon>
    </lineage>
</organism>
<dbReference type="EMBL" id="GBHO01005349">
    <property type="protein sequence ID" value="JAG38255.1"/>
    <property type="molecule type" value="Transcribed_RNA"/>
</dbReference>
<evidence type="ECO:0000313" key="2">
    <source>
        <dbReference type="EMBL" id="JAG25947.1"/>
    </source>
</evidence>
<name>A0A0A9XYQ9_LYGHE</name>
<evidence type="ECO:0000256" key="1">
    <source>
        <dbReference type="SAM" id="MobiDB-lite"/>
    </source>
</evidence>
<protein>
    <submittedName>
        <fullName evidence="2">Attachment protein G3P</fullName>
    </submittedName>
</protein>
<evidence type="ECO:0000313" key="5">
    <source>
        <dbReference type="EMBL" id="JAG40640.1"/>
    </source>
</evidence>
<reference evidence="2" key="1">
    <citation type="journal article" date="2014" name="PLoS ONE">
        <title>Transcriptome-Based Identification of ABC Transporters in the Western Tarnished Plant Bug Lygus hesperus.</title>
        <authorList>
            <person name="Hull J.J."/>
            <person name="Chaney K."/>
            <person name="Geib S.M."/>
            <person name="Fabrick J.A."/>
            <person name="Brent C.S."/>
            <person name="Walsh D."/>
            <person name="Lavine L.C."/>
        </authorList>
    </citation>
    <scope>NUCLEOTIDE SEQUENCE</scope>
</reference>
<evidence type="ECO:0000313" key="3">
    <source>
        <dbReference type="EMBL" id="JAG38255.1"/>
    </source>
</evidence>
<accession>A0A0A9XYQ9</accession>
<dbReference type="EMBL" id="GBHO01017657">
    <property type="protein sequence ID" value="JAG25947.1"/>
    <property type="molecule type" value="Transcribed_RNA"/>
</dbReference>
<reference evidence="2" key="2">
    <citation type="submission" date="2014-07" db="EMBL/GenBank/DDBJ databases">
        <authorList>
            <person name="Hull J."/>
        </authorList>
    </citation>
    <scope>NUCLEOTIDE SEQUENCE</scope>
</reference>
<proteinExistence type="predicted"/>
<evidence type="ECO:0000313" key="4">
    <source>
        <dbReference type="EMBL" id="JAG40639.1"/>
    </source>
</evidence>
<dbReference type="EMBL" id="GBHO01002964">
    <property type="protein sequence ID" value="JAG40640.1"/>
    <property type="molecule type" value="Transcribed_RNA"/>
</dbReference>
<feature type="region of interest" description="Disordered" evidence="1">
    <location>
        <begin position="1"/>
        <end position="25"/>
    </location>
</feature>